<dbReference type="Proteomes" id="UP000062998">
    <property type="component" value="Unassembled WGS sequence"/>
</dbReference>
<dbReference type="EMBL" id="LPIX01000006">
    <property type="protein sequence ID" value="KWE13486.1"/>
    <property type="molecule type" value="Genomic_DNA"/>
</dbReference>
<feature type="signal peptide" evidence="1">
    <location>
        <begin position="1"/>
        <end position="25"/>
    </location>
</feature>
<reference evidence="2 3" key="1">
    <citation type="submission" date="2015-11" db="EMBL/GenBank/DDBJ databases">
        <title>Expanding the genomic diversity of Burkholderia species for the development of highly accurate diagnostics.</title>
        <authorList>
            <person name="Sahl J."/>
            <person name="Keim P."/>
            <person name="Wagner D."/>
        </authorList>
    </citation>
    <scope>NUCLEOTIDE SEQUENCE [LARGE SCALE GENOMIC DNA]</scope>
    <source>
        <strain evidence="2 3">MSMB2167WGS</strain>
    </source>
</reference>
<evidence type="ECO:0000313" key="2">
    <source>
        <dbReference type="EMBL" id="KWE13486.1"/>
    </source>
</evidence>
<proteinExistence type="predicted"/>
<dbReference type="InterPro" id="IPR008969">
    <property type="entry name" value="CarboxyPept-like_regulatory"/>
</dbReference>
<evidence type="ECO:0000313" key="3">
    <source>
        <dbReference type="Proteomes" id="UP000062998"/>
    </source>
</evidence>
<gene>
    <name evidence="2" type="ORF">WL73_30620</name>
</gene>
<protein>
    <recommendedName>
        <fullName evidence="4">Carboxypeptidase regulatory-like domain-containing protein</fullName>
    </recommendedName>
</protein>
<evidence type="ECO:0000256" key="1">
    <source>
        <dbReference type="SAM" id="SignalP"/>
    </source>
</evidence>
<dbReference type="Gene3D" id="2.60.40.1120">
    <property type="entry name" value="Carboxypeptidase-like, regulatory domain"/>
    <property type="match status" value="1"/>
</dbReference>
<dbReference type="AlphaFoldDB" id="A0A107GKH9"/>
<evidence type="ECO:0008006" key="4">
    <source>
        <dbReference type="Google" id="ProtNLM"/>
    </source>
</evidence>
<organism evidence="2 3">
    <name type="scientific">Burkholderia ubonensis</name>
    <dbReference type="NCBI Taxonomy" id="101571"/>
    <lineage>
        <taxon>Bacteria</taxon>
        <taxon>Pseudomonadati</taxon>
        <taxon>Pseudomonadota</taxon>
        <taxon>Betaproteobacteria</taxon>
        <taxon>Burkholderiales</taxon>
        <taxon>Burkholderiaceae</taxon>
        <taxon>Burkholderia</taxon>
        <taxon>Burkholderia cepacia complex</taxon>
    </lineage>
</organism>
<keyword evidence="1" id="KW-0732">Signal</keyword>
<dbReference type="SUPFAM" id="SSF49464">
    <property type="entry name" value="Carboxypeptidase regulatory domain-like"/>
    <property type="match status" value="1"/>
</dbReference>
<name>A0A107GKH9_9BURK</name>
<sequence length="145" mass="15306">MKRLSTLKLGIAAAAIGLAGQTVLAADASSLPPQNHEGQVAYVSGGIGSDQSAALKQQVRDYSLVLEFAGRTGSGNNEYLADIPVSVTDAHGRQVLSTVTEGPFLLAALPAGRYSVTATYNGQTQRRNVQVQASLHVHEVFLWNM</sequence>
<feature type="chain" id="PRO_5007127849" description="Carboxypeptidase regulatory-like domain-containing protein" evidence="1">
    <location>
        <begin position="26"/>
        <end position="145"/>
    </location>
</feature>
<accession>A0A107GKH9</accession>
<comment type="caution">
    <text evidence="2">The sequence shown here is derived from an EMBL/GenBank/DDBJ whole genome shotgun (WGS) entry which is preliminary data.</text>
</comment>